<reference evidence="4 5" key="1">
    <citation type="submission" date="2016-10" db="EMBL/GenBank/DDBJ databases">
        <authorList>
            <person name="de Groot N.N."/>
        </authorList>
    </citation>
    <scope>NUCLEOTIDE SEQUENCE [LARGE SCALE GENOMIC DNA]</scope>
    <source>
        <strain evidence="4 5">DSM 18978</strain>
    </source>
</reference>
<dbReference type="SMART" id="SM00422">
    <property type="entry name" value="HTH_MERR"/>
    <property type="match status" value="1"/>
</dbReference>
<evidence type="ECO:0000256" key="2">
    <source>
        <dbReference type="SAM" id="Coils"/>
    </source>
</evidence>
<accession>A0A1G5IL93</accession>
<sequence length="278" mass="32680">MLKIGEFSKLTHVSVRMLRYYDNHGLLKPSHIDKMTGYRMYSVEQVPELQKIVLLRDLNFGVAEIINLLSNWSDDFLIAQMKSKIEETEKIIDIEQDRLAKIKTAIGHIQNRQIDTHYNVTLKSIPCCKIVSLRRKIPKYSCEGELWDELNKFIRLEHIEIEKHSYNNIAIYHDEEHMDTDIDVEVCYIVKKLGKDKDGFVFRELEGINSMACTMVYGPYENLAAAYHSFLQWLTDHQQYQMDNPCRQVTIIDYHDTDNPEEYLTEIQIPLIENKCST</sequence>
<dbReference type="AlphaFoldDB" id="A0A1G5IL93"/>
<organism evidence="4 5">
    <name type="scientific">Alkaliphilus peptidifermentans DSM 18978</name>
    <dbReference type="NCBI Taxonomy" id="1120976"/>
    <lineage>
        <taxon>Bacteria</taxon>
        <taxon>Bacillati</taxon>
        <taxon>Bacillota</taxon>
        <taxon>Clostridia</taxon>
        <taxon>Peptostreptococcales</taxon>
        <taxon>Natronincolaceae</taxon>
        <taxon>Alkaliphilus</taxon>
    </lineage>
</organism>
<protein>
    <submittedName>
        <fullName evidence="4">DNA-binding transcriptional regulator, MerR family</fullName>
    </submittedName>
</protein>
<keyword evidence="2" id="KW-0175">Coiled coil</keyword>
<dbReference type="EMBL" id="FMUS01000015">
    <property type="protein sequence ID" value="SCY76896.1"/>
    <property type="molecule type" value="Genomic_DNA"/>
</dbReference>
<dbReference type="Pfam" id="PF13411">
    <property type="entry name" value="MerR_1"/>
    <property type="match status" value="1"/>
</dbReference>
<gene>
    <name evidence="4" type="ORF">SAMN03080606_02444</name>
</gene>
<feature type="coiled-coil region" evidence="2">
    <location>
        <begin position="78"/>
        <end position="105"/>
    </location>
</feature>
<dbReference type="Gene3D" id="1.10.1660.10">
    <property type="match status" value="1"/>
</dbReference>
<evidence type="ECO:0000313" key="5">
    <source>
        <dbReference type="Proteomes" id="UP000198636"/>
    </source>
</evidence>
<name>A0A1G5IL93_9FIRM</name>
<evidence type="ECO:0000256" key="1">
    <source>
        <dbReference type="ARBA" id="ARBA00023125"/>
    </source>
</evidence>
<dbReference type="OrthoDB" id="9773308at2"/>
<keyword evidence="1 4" id="KW-0238">DNA-binding</keyword>
<dbReference type="Proteomes" id="UP000198636">
    <property type="component" value="Unassembled WGS sequence"/>
</dbReference>
<evidence type="ECO:0000259" key="3">
    <source>
        <dbReference type="PROSITE" id="PS50937"/>
    </source>
</evidence>
<dbReference type="GO" id="GO:0003700">
    <property type="term" value="F:DNA-binding transcription factor activity"/>
    <property type="evidence" value="ECO:0007669"/>
    <property type="project" value="InterPro"/>
</dbReference>
<dbReference type="InterPro" id="IPR010499">
    <property type="entry name" value="AraC_E-bd"/>
</dbReference>
<dbReference type="PANTHER" id="PTHR30204:SF97">
    <property type="entry name" value="MERR FAMILY REGULATORY PROTEIN"/>
    <property type="match status" value="1"/>
</dbReference>
<dbReference type="Pfam" id="PF06445">
    <property type="entry name" value="GyrI-like"/>
    <property type="match status" value="1"/>
</dbReference>
<dbReference type="InterPro" id="IPR000551">
    <property type="entry name" value="MerR-type_HTH_dom"/>
</dbReference>
<evidence type="ECO:0000313" key="4">
    <source>
        <dbReference type="EMBL" id="SCY76896.1"/>
    </source>
</evidence>
<dbReference type="CDD" id="cd01107">
    <property type="entry name" value="HTH_BmrR"/>
    <property type="match status" value="1"/>
</dbReference>
<dbReference type="PANTHER" id="PTHR30204">
    <property type="entry name" value="REDOX-CYCLING DRUG-SENSING TRANSCRIPTIONAL ACTIVATOR SOXR"/>
    <property type="match status" value="1"/>
</dbReference>
<dbReference type="RefSeq" id="WP_091543758.1">
    <property type="nucleotide sequence ID" value="NZ_FMUS01000015.1"/>
</dbReference>
<dbReference type="InterPro" id="IPR009061">
    <property type="entry name" value="DNA-bd_dom_put_sf"/>
</dbReference>
<dbReference type="PROSITE" id="PS50937">
    <property type="entry name" value="HTH_MERR_2"/>
    <property type="match status" value="1"/>
</dbReference>
<dbReference type="SUPFAM" id="SSF46955">
    <property type="entry name" value="Putative DNA-binding domain"/>
    <property type="match status" value="1"/>
</dbReference>
<dbReference type="Gene3D" id="3.20.80.10">
    <property type="entry name" value="Regulatory factor, effector binding domain"/>
    <property type="match status" value="1"/>
</dbReference>
<keyword evidence="5" id="KW-1185">Reference proteome</keyword>
<dbReference type="STRING" id="1120976.SAMN03080606_02444"/>
<dbReference type="InterPro" id="IPR011256">
    <property type="entry name" value="Reg_factor_effector_dom_sf"/>
</dbReference>
<dbReference type="GO" id="GO:0003677">
    <property type="term" value="F:DNA binding"/>
    <property type="evidence" value="ECO:0007669"/>
    <property type="project" value="UniProtKB-KW"/>
</dbReference>
<dbReference type="SMART" id="SM00871">
    <property type="entry name" value="AraC_E_bind"/>
    <property type="match status" value="1"/>
</dbReference>
<proteinExistence type="predicted"/>
<feature type="domain" description="HTH merR-type" evidence="3">
    <location>
        <begin position="1"/>
        <end position="71"/>
    </location>
</feature>
<dbReference type="InterPro" id="IPR029442">
    <property type="entry name" value="GyrI-like"/>
</dbReference>
<dbReference type="InterPro" id="IPR047057">
    <property type="entry name" value="MerR_fam"/>
</dbReference>
<dbReference type="SUPFAM" id="SSF55136">
    <property type="entry name" value="Probable bacterial effector-binding domain"/>
    <property type="match status" value="1"/>
</dbReference>